<dbReference type="EMBL" id="CP059270">
    <property type="protein sequence ID" value="QLQ80333.1"/>
    <property type="molecule type" value="Genomic_DNA"/>
</dbReference>
<feature type="compositionally biased region" description="Polar residues" evidence="3">
    <location>
        <begin position="500"/>
        <end position="515"/>
    </location>
</feature>
<organism evidence="5 6">
    <name type="scientific">Torulaspora globosa</name>
    <dbReference type="NCBI Taxonomy" id="48254"/>
    <lineage>
        <taxon>Eukaryota</taxon>
        <taxon>Fungi</taxon>
        <taxon>Dikarya</taxon>
        <taxon>Ascomycota</taxon>
        <taxon>Saccharomycotina</taxon>
        <taxon>Saccharomycetes</taxon>
        <taxon>Saccharomycetales</taxon>
        <taxon>Saccharomycetaceae</taxon>
        <taxon>Torulaspora</taxon>
    </lineage>
</organism>
<proteinExistence type="predicted"/>
<feature type="region of interest" description="Disordered" evidence="3">
    <location>
        <begin position="496"/>
        <end position="515"/>
    </location>
</feature>
<feature type="compositionally biased region" description="Acidic residues" evidence="3">
    <location>
        <begin position="243"/>
        <end position="255"/>
    </location>
</feature>
<dbReference type="GO" id="GO:0015630">
    <property type="term" value="C:microtubule cytoskeleton"/>
    <property type="evidence" value="ECO:0007669"/>
    <property type="project" value="TreeGrafter"/>
</dbReference>
<evidence type="ECO:0000256" key="1">
    <source>
        <dbReference type="ARBA" id="ARBA00022443"/>
    </source>
</evidence>
<evidence type="ECO:0000256" key="2">
    <source>
        <dbReference type="PROSITE-ProRule" id="PRU00192"/>
    </source>
</evidence>
<feature type="region of interest" description="Disordered" evidence="3">
    <location>
        <begin position="565"/>
        <end position="606"/>
    </location>
</feature>
<dbReference type="SMART" id="SM00326">
    <property type="entry name" value="SH3"/>
    <property type="match status" value="1"/>
</dbReference>
<dbReference type="PANTHER" id="PTHR47775">
    <property type="entry name" value="BUD SITE SELECTION PROTEIN 14"/>
    <property type="match status" value="1"/>
</dbReference>
<sequence length="677" mass="75225">MINSGSKVGTTSIAAIMTSLSPPGQVLESGNLTIDAENHDLLRDPNLVENYSDILEKKPNRFSNGGGGNGSEDESVSGSVVVTKNSANSSPLKHRASLLSNTSSHYSVQLGKHESLQEGELVEEEEQDIQENEAERSKDESMKELEVESSNESDDRTSVGSMDVDKSPTGDMAHEYEYSDSDFEESMEKRLHDMNNNTSLDKSDDESELEDPVLRLSLSEVEGSESDGDAELAEETRSLTLGSDEDSEADSELDEYQPLTPPKELDPEKLYALYAFNGPDPSHCQLRQDESCTLLNDQDSYWWLVKRSQDSKIGFAPAEILETFPERLARLNCWKNENMSSSLDDSPRASEIKSSDELVNGKEKESSTLENYMKNSKSVSFNDVVSYADRFIEVNDDAEDYDTRHYDQFSEAKLKLNHFLDDEEISEVVSDVSFNTAAMTPLTVEKIRRPRAHPTEEAIATSTTMNSKNEPDLRTETDEAVREQSDDLRKIFEAPIPPFSKTQSGNGPNMQPSNSDYSISTIGEFSPSSSEWTNESPQLHEAQFNAGTDTAAIPPSKAIQDFSKYVEEEQSDGEATSICKSIDSNTNLDKKGEDTENLPENKHSSLVSTSFSSEQIFLDSGRANSFTSINSATSLSRQHSNAQSCSIKRHPLIDRLYNPVFDKMDELMAQLDEVARK</sequence>
<dbReference type="InterPro" id="IPR053039">
    <property type="entry name" value="Polarity_Bud-Selection_Reg"/>
</dbReference>
<dbReference type="Pfam" id="PF00018">
    <property type="entry name" value="SH3_1"/>
    <property type="match status" value="1"/>
</dbReference>
<keyword evidence="1 2" id="KW-0728">SH3 domain</keyword>
<evidence type="ECO:0000259" key="4">
    <source>
        <dbReference type="PROSITE" id="PS50002"/>
    </source>
</evidence>
<dbReference type="Gene3D" id="2.30.30.40">
    <property type="entry name" value="SH3 Domains"/>
    <property type="match status" value="1"/>
</dbReference>
<feature type="compositionally biased region" description="Acidic residues" evidence="3">
    <location>
        <begin position="120"/>
        <end position="132"/>
    </location>
</feature>
<dbReference type="InterPro" id="IPR036028">
    <property type="entry name" value="SH3-like_dom_sf"/>
</dbReference>
<dbReference type="GO" id="GO:0008104">
    <property type="term" value="P:intracellular protein localization"/>
    <property type="evidence" value="ECO:0007669"/>
    <property type="project" value="TreeGrafter"/>
</dbReference>
<gene>
    <name evidence="5" type="ORF">HG537_0D03340</name>
</gene>
<dbReference type="AlphaFoldDB" id="A0A7H9HSS4"/>
<feature type="domain" description="SH3" evidence="4">
    <location>
        <begin position="265"/>
        <end position="326"/>
    </location>
</feature>
<feature type="compositionally biased region" description="Basic and acidic residues" evidence="3">
    <location>
        <begin position="153"/>
        <end position="177"/>
    </location>
</feature>
<feature type="compositionally biased region" description="Basic and acidic residues" evidence="3">
    <location>
        <begin position="588"/>
        <end position="603"/>
    </location>
</feature>
<dbReference type="PROSITE" id="PS50002">
    <property type="entry name" value="SH3"/>
    <property type="match status" value="1"/>
</dbReference>
<evidence type="ECO:0000256" key="3">
    <source>
        <dbReference type="SAM" id="MobiDB-lite"/>
    </source>
</evidence>
<dbReference type="Proteomes" id="UP000510647">
    <property type="component" value="Chromosome 4"/>
</dbReference>
<dbReference type="InterPro" id="IPR001452">
    <property type="entry name" value="SH3_domain"/>
</dbReference>
<keyword evidence="6" id="KW-1185">Reference proteome</keyword>
<dbReference type="PANTHER" id="PTHR47775:SF1">
    <property type="entry name" value="BUD SITE SELECTION PROTEIN 14"/>
    <property type="match status" value="1"/>
</dbReference>
<protein>
    <recommendedName>
        <fullName evidence="4">SH3 domain-containing protein</fullName>
    </recommendedName>
</protein>
<dbReference type="OrthoDB" id="196165at2759"/>
<dbReference type="GO" id="GO:0030950">
    <property type="term" value="P:establishment or maintenance of actin cytoskeleton polarity"/>
    <property type="evidence" value="ECO:0007669"/>
    <property type="project" value="TreeGrafter"/>
</dbReference>
<feature type="region of interest" description="Disordered" evidence="3">
    <location>
        <begin position="109"/>
        <end position="266"/>
    </location>
</feature>
<reference evidence="5 6" key="1">
    <citation type="submission" date="2020-06" db="EMBL/GenBank/DDBJ databases">
        <title>The yeast mating-type switching endonuclease HO is a domesticated member of an unorthodox homing genetic element family.</title>
        <authorList>
            <person name="Coughlan A.Y."/>
            <person name="Lombardi L."/>
            <person name="Braun-Galleani S."/>
            <person name="Martos A.R."/>
            <person name="Galeote V."/>
            <person name="Bigey F."/>
            <person name="Dequin S."/>
            <person name="Byrne K.P."/>
            <person name="Wolfe K.H."/>
        </authorList>
    </citation>
    <scope>NUCLEOTIDE SEQUENCE [LARGE SCALE GENOMIC DNA]</scope>
    <source>
        <strain evidence="5 6">CBS2947</strain>
    </source>
</reference>
<dbReference type="SUPFAM" id="SSF50044">
    <property type="entry name" value="SH3-domain"/>
    <property type="match status" value="1"/>
</dbReference>
<name>A0A7H9HSS4_9SACH</name>
<feature type="compositionally biased region" description="Acidic residues" evidence="3">
    <location>
        <begin position="222"/>
        <end position="233"/>
    </location>
</feature>
<feature type="compositionally biased region" description="Basic and acidic residues" evidence="3">
    <location>
        <begin position="133"/>
        <end position="146"/>
    </location>
</feature>
<feature type="compositionally biased region" description="Polar residues" evidence="3">
    <location>
        <begin position="578"/>
        <end position="587"/>
    </location>
</feature>
<feature type="region of interest" description="Disordered" evidence="3">
    <location>
        <begin position="340"/>
        <end position="367"/>
    </location>
</feature>
<evidence type="ECO:0000313" key="5">
    <source>
        <dbReference type="EMBL" id="QLQ80333.1"/>
    </source>
</evidence>
<evidence type="ECO:0000313" key="6">
    <source>
        <dbReference type="Proteomes" id="UP000510647"/>
    </source>
</evidence>
<feature type="region of interest" description="Disordered" evidence="3">
    <location>
        <begin position="455"/>
        <end position="476"/>
    </location>
</feature>
<feature type="region of interest" description="Disordered" evidence="3">
    <location>
        <begin position="57"/>
        <end position="78"/>
    </location>
</feature>
<dbReference type="GO" id="GO:0051286">
    <property type="term" value="C:cell tip"/>
    <property type="evidence" value="ECO:0007669"/>
    <property type="project" value="TreeGrafter"/>
</dbReference>
<feature type="compositionally biased region" description="Basic and acidic residues" evidence="3">
    <location>
        <begin position="345"/>
        <end position="367"/>
    </location>
</feature>
<accession>A0A7H9HSS4</accession>